<evidence type="ECO:0000313" key="3">
    <source>
        <dbReference type="EMBL" id="MBB3763486.1"/>
    </source>
</evidence>
<name>A0A839YWS6_9SPHN</name>
<evidence type="ECO:0000256" key="1">
    <source>
        <dbReference type="SAM" id="Phobius"/>
    </source>
</evidence>
<dbReference type="PROSITE" id="PS50883">
    <property type="entry name" value="EAL"/>
    <property type="match status" value="1"/>
</dbReference>
<dbReference type="SUPFAM" id="SSF141868">
    <property type="entry name" value="EAL domain-like"/>
    <property type="match status" value="1"/>
</dbReference>
<dbReference type="InterPro" id="IPR050706">
    <property type="entry name" value="Cyclic-di-GMP_PDE-like"/>
</dbReference>
<dbReference type="CDD" id="cd01948">
    <property type="entry name" value="EAL"/>
    <property type="match status" value="1"/>
</dbReference>
<sequence length="766" mass="84099">MAERRDIDGKAAKGRSSKLFIWTAVAAILFGLVEFGSPLDDVMRVLRNLAHENEASGEIVLIEIDKKSVEELGAYPWPRSIHADIIDRTREAGAKSVYFDMVFAGRTTPRDDSRLVEAIRRAGNVTIAAVEERDRDSAGSQLELPLEDLQKAADLASINAYFNFQTAVWDLHYREDVLGKDIPSFASKMAGVDGKVGELFPIDYSIRYDSVPKVNVVDLLRDDSKLDMLRGKTAVVGISVMQLGDQVYIPGKGREAGVYVQILGAETLMRGRPVQLGWWPSLLVALLGCAIAVFASRSTVRVGGLVAAGATLALVPILTEAHLIFVDIAPGLFALAIVSSIQGYRYFQSRGFVNELSGLPNLVALRGDKRGKELPLIAARVHNFAEIVSTLNAEGERQLVEQIASRLGIGRKEGGTLYQGDEGIFAWFAEPRTAIGNHLEALHALFRSPVKIDQNAFDLTVSFGVEVGSGRSLANRLGSALVAADEADEEAIKWKYHDPARQQEVSWRLSLLSQLDEAIEQGQVWLAFQPKLELETKKLVGAEALARWTHPEKGPISPAEFIAAAEQHDRIGRLTDFVLANSIAAIADFSHHVPGFNIAINLSARNLTDHNLPDRVRSLLDRHGVAAHQLTLELTETAALEGSGADIDLLNQLRDMGVQISIDDYGTGLSTLDYLKKVPATEIKIDQSFVRGMRESRSDLIMVQSTIALAHSLDRKVVAEGVEDRDILDQLEMMRCDIVQGFIVGRPMGRGEMVRRLTKEKRQKVA</sequence>
<comment type="caution">
    <text evidence="3">The sequence shown here is derived from an EMBL/GenBank/DDBJ whole genome shotgun (WGS) entry which is preliminary data.</text>
</comment>
<feature type="domain" description="EAL" evidence="2">
    <location>
        <begin position="508"/>
        <end position="761"/>
    </location>
</feature>
<feature type="transmembrane region" description="Helical" evidence="1">
    <location>
        <begin position="276"/>
        <end position="295"/>
    </location>
</feature>
<feature type="transmembrane region" description="Helical" evidence="1">
    <location>
        <begin position="302"/>
        <end position="318"/>
    </location>
</feature>
<dbReference type="Gene3D" id="3.20.20.450">
    <property type="entry name" value="EAL domain"/>
    <property type="match status" value="1"/>
</dbReference>
<dbReference type="SMART" id="SM00052">
    <property type="entry name" value="EAL"/>
    <property type="match status" value="1"/>
</dbReference>
<dbReference type="SMART" id="SM01080">
    <property type="entry name" value="CHASE2"/>
    <property type="match status" value="1"/>
</dbReference>
<reference evidence="3 4" key="1">
    <citation type="submission" date="2020-08" db="EMBL/GenBank/DDBJ databases">
        <title>Genomic Encyclopedia of Type Strains, Phase IV (KMG-IV): sequencing the most valuable type-strain genomes for metagenomic binning, comparative biology and taxonomic classification.</title>
        <authorList>
            <person name="Goeker M."/>
        </authorList>
    </citation>
    <scope>NUCLEOTIDE SEQUENCE [LARGE SCALE GENOMIC DNA]</scope>
    <source>
        <strain evidence="3 4">DSM 24194</strain>
    </source>
</reference>
<dbReference type="EMBL" id="JACICF010000001">
    <property type="protein sequence ID" value="MBB3763486.1"/>
    <property type="molecule type" value="Genomic_DNA"/>
</dbReference>
<dbReference type="RefSeq" id="WP_183932828.1">
    <property type="nucleotide sequence ID" value="NZ_JACICF010000001.1"/>
</dbReference>
<dbReference type="InterPro" id="IPR007890">
    <property type="entry name" value="CHASE2"/>
</dbReference>
<dbReference type="PANTHER" id="PTHR33121:SF71">
    <property type="entry name" value="OXYGEN SENSOR PROTEIN DOSP"/>
    <property type="match status" value="1"/>
</dbReference>
<evidence type="ECO:0000259" key="2">
    <source>
        <dbReference type="PROSITE" id="PS50883"/>
    </source>
</evidence>
<evidence type="ECO:0000313" key="4">
    <source>
        <dbReference type="Proteomes" id="UP000578569"/>
    </source>
</evidence>
<keyword evidence="1" id="KW-0472">Membrane</keyword>
<keyword evidence="1" id="KW-1133">Transmembrane helix</keyword>
<keyword evidence="1" id="KW-0812">Transmembrane</keyword>
<organism evidence="3 4">
    <name type="scientific">Sphingomicrobium lutaoense</name>
    <dbReference type="NCBI Taxonomy" id="515949"/>
    <lineage>
        <taxon>Bacteria</taxon>
        <taxon>Pseudomonadati</taxon>
        <taxon>Pseudomonadota</taxon>
        <taxon>Alphaproteobacteria</taxon>
        <taxon>Sphingomonadales</taxon>
        <taxon>Sphingomonadaceae</taxon>
        <taxon>Sphingomicrobium</taxon>
    </lineage>
</organism>
<gene>
    <name evidence="3" type="ORF">FHS50_000509</name>
</gene>
<keyword evidence="4" id="KW-1185">Reference proteome</keyword>
<dbReference type="Proteomes" id="UP000578569">
    <property type="component" value="Unassembled WGS sequence"/>
</dbReference>
<dbReference type="InterPro" id="IPR001633">
    <property type="entry name" value="EAL_dom"/>
</dbReference>
<protein>
    <submittedName>
        <fullName evidence="3">EAL domain-containing protein (Putative c-di-GMP-specific phosphodiesterase class I)/CHASE2 domain-containing sensor protein</fullName>
    </submittedName>
</protein>
<feature type="transmembrane region" description="Helical" evidence="1">
    <location>
        <begin position="20"/>
        <end position="39"/>
    </location>
</feature>
<accession>A0A839YWS6</accession>
<dbReference type="InterPro" id="IPR035919">
    <property type="entry name" value="EAL_sf"/>
</dbReference>
<proteinExistence type="predicted"/>
<dbReference type="Pfam" id="PF05226">
    <property type="entry name" value="CHASE2"/>
    <property type="match status" value="1"/>
</dbReference>
<dbReference type="Pfam" id="PF00563">
    <property type="entry name" value="EAL"/>
    <property type="match status" value="1"/>
</dbReference>
<dbReference type="PANTHER" id="PTHR33121">
    <property type="entry name" value="CYCLIC DI-GMP PHOSPHODIESTERASE PDEF"/>
    <property type="match status" value="1"/>
</dbReference>
<dbReference type="GO" id="GO:0071111">
    <property type="term" value="F:cyclic-guanylate-specific phosphodiesterase activity"/>
    <property type="evidence" value="ECO:0007669"/>
    <property type="project" value="InterPro"/>
</dbReference>
<dbReference type="AlphaFoldDB" id="A0A839YWS6"/>